<dbReference type="SUPFAM" id="SSF117892">
    <property type="entry name" value="Band 7/SPFH domain"/>
    <property type="match status" value="1"/>
</dbReference>
<dbReference type="RefSeq" id="WP_031579773.1">
    <property type="nucleotide sequence ID" value="NZ_FOXF01000083.1"/>
</dbReference>
<evidence type="ECO:0000256" key="3">
    <source>
        <dbReference type="ARBA" id="ARBA00022692"/>
    </source>
</evidence>
<dbReference type="GO" id="GO:0008233">
    <property type="term" value="F:peptidase activity"/>
    <property type="evidence" value="ECO:0007669"/>
    <property type="project" value="UniProtKB-KW"/>
</dbReference>
<keyword evidence="8" id="KW-0378">Hydrolase</keyword>
<gene>
    <name evidence="8" type="ORF">SAMN02910344_02311</name>
</gene>
<dbReference type="SMART" id="SM00244">
    <property type="entry name" value="PHB"/>
    <property type="match status" value="1"/>
</dbReference>
<dbReference type="InterPro" id="IPR036013">
    <property type="entry name" value="Band_7/SPFH_dom_sf"/>
</dbReference>
<dbReference type="CDD" id="cd03405">
    <property type="entry name" value="SPFH_HflC"/>
    <property type="match status" value="1"/>
</dbReference>
<dbReference type="PANTHER" id="PTHR42911">
    <property type="entry name" value="MODULATOR OF FTSH PROTEASE HFLC"/>
    <property type="match status" value="1"/>
</dbReference>
<evidence type="ECO:0000313" key="9">
    <source>
        <dbReference type="Proteomes" id="UP000243745"/>
    </source>
</evidence>
<dbReference type="InterPro" id="IPR010200">
    <property type="entry name" value="HflC"/>
</dbReference>
<dbReference type="GO" id="GO:0016020">
    <property type="term" value="C:membrane"/>
    <property type="evidence" value="ECO:0007669"/>
    <property type="project" value="UniProtKB-SubCell"/>
</dbReference>
<dbReference type="OrthoDB" id="9812991at2"/>
<reference evidence="8 9" key="1">
    <citation type="submission" date="2016-10" db="EMBL/GenBank/DDBJ databases">
        <authorList>
            <person name="Varghese N."/>
            <person name="Submissions S."/>
        </authorList>
    </citation>
    <scope>NUCLEOTIDE SEQUENCE [LARGE SCALE GENOMIC DNA]</scope>
    <source>
        <strain evidence="8 9">DSM 1361</strain>
    </source>
</reference>
<evidence type="ECO:0000256" key="1">
    <source>
        <dbReference type="ARBA" id="ARBA00004167"/>
    </source>
</evidence>
<accession>A0A662ZKB7</accession>
<keyword evidence="3" id="KW-0812">Transmembrane</keyword>
<dbReference type="InterPro" id="IPR001107">
    <property type="entry name" value="Band_7"/>
</dbReference>
<feature type="domain" description="Band 7" evidence="7">
    <location>
        <begin position="20"/>
        <end position="205"/>
    </location>
</feature>
<proteinExistence type="inferred from homology"/>
<dbReference type="GO" id="GO:0006508">
    <property type="term" value="P:proteolysis"/>
    <property type="evidence" value="ECO:0007669"/>
    <property type="project" value="UniProtKB-KW"/>
</dbReference>
<dbReference type="Gene3D" id="3.30.479.30">
    <property type="entry name" value="Band 7 domain"/>
    <property type="match status" value="1"/>
</dbReference>
<sequence length="305" mass="34447">MKNPITLVVVLIVLGFVGFQSVFVVHEGQRALLTRFDKVVRNGEGQISLYEPGASFKIPFVDKPLYVDARIQTLNSTADRFVTTEKKDLIIDSYVKWRVVDFAKFYTSTQGKLAVTEARLKDRVADSLRSQIAKLTIREIVAGKDGRDNEDSAEKTSSKREQIMQNTMAVVGPETEKDLGIKIVDVRIMKVELPDEVSNSIYQRMRAERDTVARLHRSEGRQEAEAIRAKADKQAMVKVAEAERQAEEIRGKGDAAATKIYAQAYSKNPEFFDFLRSMDAYSRSMSNGGNVIVTDNNNEFLKYFK</sequence>
<evidence type="ECO:0000313" key="8">
    <source>
        <dbReference type="EMBL" id="SFP79178.1"/>
    </source>
</evidence>
<comment type="subcellular location">
    <subcellularLocation>
        <location evidence="1">Membrane</location>
        <topology evidence="1">Single-pass membrane protein</topology>
    </subcellularLocation>
</comment>
<name>A0A662ZKB7_9GAMM</name>
<evidence type="ECO:0000259" key="7">
    <source>
        <dbReference type="SMART" id="SM00244"/>
    </source>
</evidence>
<dbReference type="AlphaFoldDB" id="A0A662ZKB7"/>
<dbReference type="PANTHER" id="PTHR42911:SF1">
    <property type="entry name" value="MODULATOR OF FTSH PROTEASE HFLC"/>
    <property type="match status" value="1"/>
</dbReference>
<evidence type="ECO:0000256" key="6">
    <source>
        <dbReference type="PIRNR" id="PIRNR005651"/>
    </source>
</evidence>
<evidence type="ECO:0000256" key="2">
    <source>
        <dbReference type="ARBA" id="ARBA00007862"/>
    </source>
</evidence>
<comment type="function">
    <text evidence="6">HflC and HflK could regulate a protease.</text>
</comment>
<keyword evidence="4" id="KW-1133">Transmembrane helix</keyword>
<evidence type="ECO:0000256" key="5">
    <source>
        <dbReference type="ARBA" id="ARBA00023136"/>
    </source>
</evidence>
<evidence type="ECO:0000256" key="4">
    <source>
        <dbReference type="ARBA" id="ARBA00022989"/>
    </source>
</evidence>
<protein>
    <recommendedName>
        <fullName evidence="6">Protein HflC</fullName>
    </recommendedName>
</protein>
<keyword evidence="9" id="KW-1185">Reference proteome</keyword>
<comment type="similarity">
    <text evidence="2 6">Belongs to the band 7/mec-2 family. HflC subfamily.</text>
</comment>
<dbReference type="EMBL" id="FOXF01000083">
    <property type="protein sequence ID" value="SFP79178.1"/>
    <property type="molecule type" value="Genomic_DNA"/>
</dbReference>
<organism evidence="8 9">
    <name type="scientific">Ruminobacter amylophilus</name>
    <dbReference type="NCBI Taxonomy" id="867"/>
    <lineage>
        <taxon>Bacteria</taxon>
        <taxon>Pseudomonadati</taxon>
        <taxon>Pseudomonadota</taxon>
        <taxon>Gammaproteobacteria</taxon>
        <taxon>Aeromonadales</taxon>
        <taxon>Succinivibrionaceae</taxon>
        <taxon>Ruminobacter</taxon>
    </lineage>
</organism>
<keyword evidence="8" id="KW-0645">Protease</keyword>
<dbReference type="NCBIfam" id="TIGR01932">
    <property type="entry name" value="hflC"/>
    <property type="match status" value="1"/>
</dbReference>
<dbReference type="Pfam" id="PF01145">
    <property type="entry name" value="Band_7"/>
    <property type="match status" value="1"/>
</dbReference>
<dbReference type="PIRSF" id="PIRSF005651">
    <property type="entry name" value="HflC"/>
    <property type="match status" value="1"/>
</dbReference>
<dbReference type="Proteomes" id="UP000243745">
    <property type="component" value="Unassembled WGS sequence"/>
</dbReference>
<keyword evidence="5" id="KW-0472">Membrane</keyword>